<dbReference type="Proteomes" id="UP001234602">
    <property type="component" value="Unassembled WGS sequence"/>
</dbReference>
<organism evidence="1 2">
    <name type="scientific">Peribacillus simplex</name>
    <dbReference type="NCBI Taxonomy" id="1478"/>
    <lineage>
        <taxon>Bacteria</taxon>
        <taxon>Bacillati</taxon>
        <taxon>Bacillota</taxon>
        <taxon>Bacilli</taxon>
        <taxon>Bacillales</taxon>
        <taxon>Bacillaceae</taxon>
        <taxon>Peribacillus</taxon>
    </lineage>
</organism>
<protein>
    <submittedName>
        <fullName evidence="1">Uncharacterized protein</fullName>
    </submittedName>
</protein>
<dbReference type="PANTHER" id="PTHR30354">
    <property type="entry name" value="GNT FAMILY GLUCONATE TRANSPORTER"/>
    <property type="match status" value="1"/>
</dbReference>
<dbReference type="Pfam" id="PF02447">
    <property type="entry name" value="GntP_permease"/>
    <property type="match status" value="1"/>
</dbReference>
<dbReference type="GO" id="GO:0015128">
    <property type="term" value="F:gluconate transmembrane transporter activity"/>
    <property type="evidence" value="ECO:0007669"/>
    <property type="project" value="InterPro"/>
</dbReference>
<dbReference type="AlphaFoldDB" id="A0AAW7IHB6"/>
<evidence type="ECO:0000313" key="2">
    <source>
        <dbReference type="Proteomes" id="UP001234602"/>
    </source>
</evidence>
<name>A0AAW7IHB6_9BACI</name>
<dbReference type="PANTHER" id="PTHR30354:SF26">
    <property type="entry name" value="TRANSPORTER, PUTATIVE-RELATED"/>
    <property type="match status" value="1"/>
</dbReference>
<dbReference type="InterPro" id="IPR003474">
    <property type="entry name" value="Glcn_transporter"/>
</dbReference>
<dbReference type="GO" id="GO:0005886">
    <property type="term" value="C:plasma membrane"/>
    <property type="evidence" value="ECO:0007669"/>
    <property type="project" value="TreeGrafter"/>
</dbReference>
<accession>A0AAW7IHB6</accession>
<sequence>MQKNELACLHLKNNHRPHGLCGVSFFTLGYTRRFNKEEINQFISACLAPTASIILIIGAGDAFENVLIMSGVVKPLQVKRLTLIFHRFCLVVMIQEARGSATVVMTAAAGSVLPIISSFPGVNFKLLLLAIGSSSLIPSHLNDEDLR</sequence>
<proteinExistence type="predicted"/>
<comment type="caution">
    <text evidence="1">The sequence shown here is derived from an EMBL/GenBank/DDBJ whole genome shotgun (WGS) entry which is preliminary data.</text>
</comment>
<evidence type="ECO:0000313" key="1">
    <source>
        <dbReference type="EMBL" id="MDM5451262.1"/>
    </source>
</evidence>
<gene>
    <name evidence="1" type="ORF">QUF89_03335</name>
</gene>
<dbReference type="EMBL" id="JAUCEY010000008">
    <property type="protein sequence ID" value="MDM5451262.1"/>
    <property type="molecule type" value="Genomic_DNA"/>
</dbReference>
<reference evidence="1" key="1">
    <citation type="submission" date="2023-06" db="EMBL/GenBank/DDBJ databases">
        <title>Comparative genomics of Bacillaceae isolates and their secondary metabolite potential.</title>
        <authorList>
            <person name="Song L."/>
            <person name="Nielsen L.J."/>
            <person name="Mohite O."/>
            <person name="Xu X."/>
            <person name="Weber T."/>
            <person name="Kovacs A.T."/>
        </authorList>
    </citation>
    <scope>NUCLEOTIDE SEQUENCE</scope>
    <source>
        <strain evidence="1">D8_B_37</strain>
    </source>
</reference>